<sequence length="644" mass="72843">MDPAQVPDALPYSSDGLSVLSGGEGELDNPPHLVTIARSRAIRSYLDDLLDNQVVRVMEESNESNSLTASTSGRNEEDNLPRGIARFHNRGPFMDFLSDNLRFLESSYFIKHPYALYIPEPVETVCTPPTGCIAVYKAHLEVGLRFPIDPFIIEVLDSYGLALCHQIPNSVGSMVGFLAICEMMGTQPSFVLWRNMMKLVVMSPRSNGEGWWSFQVRFPYKVVGTMPSNQQHFRTEFLYVYRAEPWDFPVVPLVEGPNLWMNRLVPPMSKEEARVAIYCQCLTILDRGDKKQVPQYWNPVVDDLSNEQFLSAMGLSPAYPPVIARHELDEEMQKRLTANQRVQEQLKMKLSKGEIKVPRAPKKRKVVEAEDDLRDFTQKSTLEKADLFDSLAKRLVSRPDLTLIWGLSEEEEVEQLHSSWVDHSIRMTVMSHRYTAGHRKLREGLKEKSGLCEEQAKEIEALNKTLEDERAAWAVEKTTLENRVRDLRSQSDSVQRKRDEIIEEWKNSRPGLEFAPDMGLEASEVATREAVERLEAAFRKVYPRASWSPVEAEYNISIDEAFHEGQEANPALEVNAAANAAEALGEEPHHVGDPHAAAELEAPEEVVPESSNAQADSNESSSDSEEAEVVLRATLTRFMLTFCH</sequence>
<feature type="region of interest" description="Disordered" evidence="2">
    <location>
        <begin position="1"/>
        <end position="24"/>
    </location>
</feature>
<evidence type="ECO:0000313" key="5">
    <source>
        <dbReference type="Proteomes" id="UP000035740"/>
    </source>
</evidence>
<evidence type="ECO:0000256" key="1">
    <source>
        <dbReference type="SAM" id="Coils"/>
    </source>
</evidence>
<keyword evidence="1" id="KW-0175">Coiled coil</keyword>
<feature type="coiled-coil region" evidence="1">
    <location>
        <begin position="445"/>
        <end position="504"/>
    </location>
</feature>
<dbReference type="Pfam" id="PF04195">
    <property type="entry name" value="Transposase_28"/>
    <property type="match status" value="1"/>
</dbReference>
<accession>A0A0J8B5K0</accession>
<organism evidence="4 5">
    <name type="scientific">Beta vulgaris subsp. vulgaris</name>
    <name type="common">Beet</name>
    <dbReference type="NCBI Taxonomy" id="3555"/>
    <lineage>
        <taxon>Eukaryota</taxon>
        <taxon>Viridiplantae</taxon>
        <taxon>Streptophyta</taxon>
        <taxon>Embryophyta</taxon>
        <taxon>Tracheophyta</taxon>
        <taxon>Spermatophyta</taxon>
        <taxon>Magnoliopsida</taxon>
        <taxon>eudicotyledons</taxon>
        <taxon>Gunneridae</taxon>
        <taxon>Pentapetalae</taxon>
        <taxon>Caryophyllales</taxon>
        <taxon>Chenopodiaceae</taxon>
        <taxon>Betoideae</taxon>
        <taxon>Beta</taxon>
    </lineage>
</organism>
<proteinExistence type="predicted"/>
<dbReference type="InterPro" id="IPR007321">
    <property type="entry name" value="Transposase_28"/>
</dbReference>
<dbReference type="Gramene" id="KMS96286">
    <property type="protein sequence ID" value="KMS96286"/>
    <property type="gene ID" value="BVRB_000480"/>
</dbReference>
<reference evidence="4 5" key="1">
    <citation type="journal article" date="2014" name="Nature">
        <title>The genome of the recently domesticated crop plant sugar beet (Beta vulgaris).</title>
        <authorList>
            <person name="Dohm J.C."/>
            <person name="Minoche A.E."/>
            <person name="Holtgrawe D."/>
            <person name="Capella-Gutierrez S."/>
            <person name="Zakrzewski F."/>
            <person name="Tafer H."/>
            <person name="Rupp O."/>
            <person name="Sorensen T.R."/>
            <person name="Stracke R."/>
            <person name="Reinhardt R."/>
            <person name="Goesmann A."/>
            <person name="Kraft T."/>
            <person name="Schulz B."/>
            <person name="Stadler P.F."/>
            <person name="Schmidt T."/>
            <person name="Gabaldon T."/>
            <person name="Lehrach H."/>
            <person name="Weisshaar B."/>
            <person name="Himmelbauer H."/>
        </authorList>
    </citation>
    <scope>NUCLEOTIDE SEQUENCE [LARGE SCALE GENOMIC DNA]</scope>
    <source>
        <tissue evidence="4">Taproot</tissue>
    </source>
</reference>
<feature type="compositionally biased region" description="Polar residues" evidence="2">
    <location>
        <begin position="63"/>
        <end position="73"/>
    </location>
</feature>
<dbReference type="Proteomes" id="UP000035740">
    <property type="component" value="Unassembled WGS sequence"/>
</dbReference>
<protein>
    <recommendedName>
        <fullName evidence="3">Transposase (putative) gypsy type domain-containing protein</fullName>
    </recommendedName>
</protein>
<feature type="domain" description="Transposase (putative) gypsy type" evidence="3">
    <location>
        <begin position="135"/>
        <end position="199"/>
    </location>
</feature>
<dbReference type="EMBL" id="KQ090394">
    <property type="protein sequence ID" value="KMS96286.1"/>
    <property type="molecule type" value="Genomic_DNA"/>
</dbReference>
<dbReference type="AlphaFoldDB" id="A0A0J8B5K0"/>
<name>A0A0J8B5K0_BETVV</name>
<evidence type="ECO:0000256" key="2">
    <source>
        <dbReference type="SAM" id="MobiDB-lite"/>
    </source>
</evidence>
<feature type="region of interest" description="Disordered" evidence="2">
    <location>
        <begin position="60"/>
        <end position="79"/>
    </location>
</feature>
<feature type="region of interest" description="Disordered" evidence="2">
    <location>
        <begin position="587"/>
        <end position="628"/>
    </location>
</feature>
<gene>
    <name evidence="4" type="ORF">BVRB_000480</name>
</gene>
<feature type="compositionally biased region" description="Basic and acidic residues" evidence="2">
    <location>
        <begin position="587"/>
        <end position="598"/>
    </location>
</feature>
<keyword evidence="5" id="KW-1185">Reference proteome</keyword>
<evidence type="ECO:0000313" key="4">
    <source>
        <dbReference type="EMBL" id="KMS96286.1"/>
    </source>
</evidence>
<dbReference type="OrthoDB" id="1752359at2759"/>
<feature type="compositionally biased region" description="Low complexity" evidence="2">
    <location>
        <begin position="608"/>
        <end position="621"/>
    </location>
</feature>
<evidence type="ECO:0000259" key="3">
    <source>
        <dbReference type="Pfam" id="PF04195"/>
    </source>
</evidence>